<feature type="signal peptide" evidence="2">
    <location>
        <begin position="1"/>
        <end position="27"/>
    </location>
</feature>
<dbReference type="OrthoDB" id="9771666at2"/>
<dbReference type="PANTHER" id="PTHR48081">
    <property type="entry name" value="AB HYDROLASE SUPERFAMILY PROTEIN C4A8.06C"/>
    <property type="match status" value="1"/>
</dbReference>
<keyword evidence="1" id="KW-0378">Hydrolase</keyword>
<dbReference type="EMBL" id="CP027860">
    <property type="protein sequence ID" value="AVP97767.1"/>
    <property type="molecule type" value="Genomic_DNA"/>
</dbReference>
<dbReference type="GO" id="GO:0008236">
    <property type="term" value="F:serine-type peptidase activity"/>
    <property type="evidence" value="ECO:0007669"/>
    <property type="project" value="InterPro"/>
</dbReference>
<keyword evidence="2" id="KW-0732">Signal</keyword>
<reference evidence="5 6" key="1">
    <citation type="submission" date="2018-03" db="EMBL/GenBank/DDBJ databases">
        <title>Ahniella affigens gen. nov., sp. nov., a gammaproteobacterium isolated from sandy soil near a stream.</title>
        <authorList>
            <person name="Ko Y."/>
            <person name="Kim J.-H."/>
        </authorList>
    </citation>
    <scope>NUCLEOTIDE SEQUENCE [LARGE SCALE GENOMIC DNA]</scope>
    <source>
        <strain evidence="5 6">D13</strain>
    </source>
</reference>
<organism evidence="5 6">
    <name type="scientific">Ahniella affigens</name>
    <dbReference type="NCBI Taxonomy" id="2021234"/>
    <lineage>
        <taxon>Bacteria</taxon>
        <taxon>Pseudomonadati</taxon>
        <taxon>Pseudomonadota</taxon>
        <taxon>Gammaproteobacteria</taxon>
        <taxon>Lysobacterales</taxon>
        <taxon>Rhodanobacteraceae</taxon>
        <taxon>Ahniella</taxon>
    </lineage>
</organism>
<dbReference type="GO" id="GO:0006508">
    <property type="term" value="P:proteolysis"/>
    <property type="evidence" value="ECO:0007669"/>
    <property type="project" value="InterPro"/>
</dbReference>
<evidence type="ECO:0000313" key="6">
    <source>
        <dbReference type="Proteomes" id="UP000241074"/>
    </source>
</evidence>
<feature type="chain" id="PRO_5015171172" description="Alpha/beta hydrolase" evidence="2">
    <location>
        <begin position="28"/>
        <end position="457"/>
    </location>
</feature>
<feature type="domain" description="BD-FAE-like" evidence="4">
    <location>
        <begin position="65"/>
        <end position="131"/>
    </location>
</feature>
<evidence type="ECO:0000259" key="3">
    <source>
        <dbReference type="Pfam" id="PF00326"/>
    </source>
</evidence>
<gene>
    <name evidence="5" type="ORF">C7S18_11410</name>
</gene>
<evidence type="ECO:0000259" key="4">
    <source>
        <dbReference type="Pfam" id="PF20434"/>
    </source>
</evidence>
<proteinExistence type="predicted"/>
<dbReference type="PANTHER" id="PTHR48081:SF8">
    <property type="entry name" value="ALPHA_BETA HYDROLASE FOLD-3 DOMAIN-CONTAINING PROTEIN-RELATED"/>
    <property type="match status" value="1"/>
</dbReference>
<dbReference type="InterPro" id="IPR050300">
    <property type="entry name" value="GDXG_lipolytic_enzyme"/>
</dbReference>
<evidence type="ECO:0000256" key="1">
    <source>
        <dbReference type="ARBA" id="ARBA00022801"/>
    </source>
</evidence>
<dbReference type="InterPro" id="IPR049492">
    <property type="entry name" value="BD-FAE-like_dom"/>
</dbReference>
<sequence>MMSHAMNRIFNFLVGFSVLATSIATQAQTALPSVDPLYQVVVESAIAYGQGEVRTPTPGGKNLLLDLYRPVGANTTGERSPAVVIIHGGGFTGGTRTQAELATIARALAARGFVAVSIDYRLVPDSPVPSARVASLVGPATMGLSGADLAQRTAAVAAIDDALTSVDWLQANADRYNIEPTQIGLLGGSAGAITAVHLAYVLDDYNIAAMPFSFVVDLWGASLIPANDPIAAANNLEAREPPLFVIHGTNDPTVPFAASELLVDRAQSQQVPHEFYPIAGAGHGFGGVTIFNLEASPGVTLFERLIEWTVQTVRGQRTVTINYGMVGTWLDPAIPGQGFFFDVEPISKTFVVSWVTYDRAAGGNGGSIPGSEQRWFTAQGRYLGNRADLTVFQSRFGQFNRAAPVTTTPVGTMTIEFSDCDHAMLAFELPTFNEAGTVPIARLMPDVLCRANNPDGN</sequence>
<protein>
    <recommendedName>
        <fullName evidence="7">Alpha/beta hydrolase</fullName>
    </recommendedName>
</protein>
<dbReference type="Pfam" id="PF20434">
    <property type="entry name" value="BD-FAE"/>
    <property type="match status" value="2"/>
</dbReference>
<feature type="domain" description="BD-FAE-like" evidence="4">
    <location>
        <begin position="150"/>
        <end position="203"/>
    </location>
</feature>
<dbReference type="SUPFAM" id="SSF53474">
    <property type="entry name" value="alpha/beta-Hydrolases"/>
    <property type="match status" value="1"/>
</dbReference>
<dbReference type="InterPro" id="IPR001375">
    <property type="entry name" value="Peptidase_S9_cat"/>
</dbReference>
<dbReference type="KEGG" id="xba:C7S18_11410"/>
<dbReference type="Gene3D" id="3.40.50.1820">
    <property type="entry name" value="alpha/beta hydrolase"/>
    <property type="match status" value="1"/>
</dbReference>
<dbReference type="Pfam" id="PF00326">
    <property type="entry name" value="Peptidase_S9"/>
    <property type="match status" value="1"/>
</dbReference>
<name>A0A2P1PSE5_9GAMM</name>
<reference evidence="5 6" key="2">
    <citation type="submission" date="2018-03" db="EMBL/GenBank/DDBJ databases">
        <authorList>
            <person name="Keele B.F."/>
        </authorList>
    </citation>
    <scope>NUCLEOTIDE SEQUENCE [LARGE SCALE GENOMIC DNA]</scope>
    <source>
        <strain evidence="5 6">D13</strain>
    </source>
</reference>
<dbReference type="InterPro" id="IPR029058">
    <property type="entry name" value="AB_hydrolase_fold"/>
</dbReference>
<dbReference type="Proteomes" id="UP000241074">
    <property type="component" value="Chromosome"/>
</dbReference>
<evidence type="ECO:0000256" key="2">
    <source>
        <dbReference type="SAM" id="SignalP"/>
    </source>
</evidence>
<evidence type="ECO:0008006" key="7">
    <source>
        <dbReference type="Google" id="ProtNLM"/>
    </source>
</evidence>
<accession>A0A2P1PSE5</accession>
<dbReference type="AlphaFoldDB" id="A0A2P1PSE5"/>
<evidence type="ECO:0000313" key="5">
    <source>
        <dbReference type="EMBL" id="AVP97767.1"/>
    </source>
</evidence>
<keyword evidence="6" id="KW-1185">Reference proteome</keyword>
<feature type="domain" description="Peptidase S9 prolyl oligopeptidase catalytic" evidence="3">
    <location>
        <begin position="228"/>
        <end position="286"/>
    </location>
</feature>